<gene>
    <name evidence="11" type="primary">dhfrIII</name>
    <name evidence="11" type="ORF">Spa11_43330</name>
</gene>
<evidence type="ECO:0000256" key="4">
    <source>
        <dbReference type="ARBA" id="ARBA00022563"/>
    </source>
</evidence>
<feature type="region of interest" description="Disordered" evidence="9">
    <location>
        <begin position="1"/>
        <end position="22"/>
    </location>
</feature>
<dbReference type="PIRSF" id="PIRSF000194">
    <property type="entry name" value="DHFR"/>
    <property type="match status" value="1"/>
</dbReference>
<evidence type="ECO:0000313" key="11">
    <source>
        <dbReference type="EMBL" id="QDV76108.1"/>
    </source>
</evidence>
<evidence type="ECO:0000256" key="6">
    <source>
        <dbReference type="ARBA" id="ARBA00023002"/>
    </source>
</evidence>
<dbReference type="PROSITE" id="PS51330">
    <property type="entry name" value="DHFR_2"/>
    <property type="match status" value="1"/>
</dbReference>
<dbReference type="Proteomes" id="UP000316426">
    <property type="component" value="Chromosome"/>
</dbReference>
<comment type="similarity">
    <text evidence="2 8">Belongs to the dihydrofolate reductase family.</text>
</comment>
<name>A0A518KE95_9BACT</name>
<dbReference type="Gene3D" id="3.40.430.10">
    <property type="entry name" value="Dihydrofolate Reductase, subunit A"/>
    <property type="match status" value="1"/>
</dbReference>
<dbReference type="EC" id="1.5.1.3" evidence="3 8"/>
<evidence type="ECO:0000259" key="10">
    <source>
        <dbReference type="PROSITE" id="PS51330"/>
    </source>
</evidence>
<evidence type="ECO:0000256" key="5">
    <source>
        <dbReference type="ARBA" id="ARBA00022857"/>
    </source>
</evidence>
<dbReference type="UniPathway" id="UPA00077">
    <property type="reaction ID" value="UER00158"/>
</dbReference>
<feature type="domain" description="DHFR" evidence="10">
    <location>
        <begin position="25"/>
        <end position="191"/>
    </location>
</feature>
<dbReference type="GO" id="GO:0046655">
    <property type="term" value="P:folic acid metabolic process"/>
    <property type="evidence" value="ECO:0007669"/>
    <property type="project" value="TreeGrafter"/>
</dbReference>
<reference evidence="11 12" key="1">
    <citation type="submission" date="2019-02" db="EMBL/GenBank/DDBJ databases">
        <title>Deep-cultivation of Planctomycetes and their phenomic and genomic characterization uncovers novel biology.</title>
        <authorList>
            <person name="Wiegand S."/>
            <person name="Jogler M."/>
            <person name="Boedeker C."/>
            <person name="Pinto D."/>
            <person name="Vollmers J."/>
            <person name="Rivas-Marin E."/>
            <person name="Kohn T."/>
            <person name="Peeters S.H."/>
            <person name="Heuer A."/>
            <person name="Rast P."/>
            <person name="Oberbeckmann S."/>
            <person name="Bunk B."/>
            <person name="Jeske O."/>
            <person name="Meyerdierks A."/>
            <person name="Storesund J.E."/>
            <person name="Kallscheuer N."/>
            <person name="Luecker S."/>
            <person name="Lage O.M."/>
            <person name="Pohl T."/>
            <person name="Merkel B.J."/>
            <person name="Hornburger P."/>
            <person name="Mueller R.-W."/>
            <person name="Bruemmer F."/>
            <person name="Labrenz M."/>
            <person name="Spormann A.M."/>
            <person name="Op den Camp H."/>
            <person name="Overmann J."/>
            <person name="Amann R."/>
            <person name="Jetten M.S.M."/>
            <person name="Mascher T."/>
            <person name="Medema M.H."/>
            <person name="Devos D.P."/>
            <person name="Kaster A.-K."/>
            <person name="Ovreas L."/>
            <person name="Rohde M."/>
            <person name="Galperin M.Y."/>
            <person name="Jogler C."/>
        </authorList>
    </citation>
    <scope>NUCLEOTIDE SEQUENCE [LARGE SCALE GENOMIC DNA]</scope>
    <source>
        <strain evidence="11 12">Spa11</strain>
    </source>
</reference>
<comment type="pathway">
    <text evidence="1 8">Cofactor biosynthesis; tetrahydrofolate biosynthesis; 5,6,7,8-tetrahydrofolate from 7,8-dihydrofolate: step 1/1.</text>
</comment>
<dbReference type="InterPro" id="IPR001796">
    <property type="entry name" value="DHFR_dom"/>
</dbReference>
<evidence type="ECO:0000256" key="3">
    <source>
        <dbReference type="ARBA" id="ARBA00012856"/>
    </source>
</evidence>
<dbReference type="Pfam" id="PF00186">
    <property type="entry name" value="DHFR_1"/>
    <property type="match status" value="1"/>
</dbReference>
<sequence length="194" mass="21197">MSGQSAVGSGQQEDDAPRAASSRPRLSLVVAASSNNIIGRGGELPWRLPADLAHFKRLTMGAAILMGRKTYDSIGRPLPGRKSIVLTRDVSWRAIHDEVLVAESLDQAIAIAAQAEVELKAQVFVIGGGEIYRLALPKADRIYLTRVHTTVVEGDATFPELNSSEWRLVSSADHPADERNEHACTFEVWERRSV</sequence>
<dbReference type="GO" id="GO:0046452">
    <property type="term" value="P:dihydrofolate metabolic process"/>
    <property type="evidence" value="ECO:0007669"/>
    <property type="project" value="TreeGrafter"/>
</dbReference>
<accession>A0A518KE95</accession>
<protein>
    <recommendedName>
        <fullName evidence="3 8">Dihydrofolate reductase</fullName>
        <ecNumber evidence="3 8">1.5.1.3</ecNumber>
    </recommendedName>
</protein>
<keyword evidence="6 8" id="KW-0560">Oxidoreductase</keyword>
<evidence type="ECO:0000256" key="7">
    <source>
        <dbReference type="ARBA" id="ARBA00025067"/>
    </source>
</evidence>
<dbReference type="CDD" id="cd00209">
    <property type="entry name" value="DHFR"/>
    <property type="match status" value="1"/>
</dbReference>
<dbReference type="GO" id="GO:0046654">
    <property type="term" value="P:tetrahydrofolate biosynthetic process"/>
    <property type="evidence" value="ECO:0007669"/>
    <property type="project" value="UniProtKB-UniPathway"/>
</dbReference>
<proteinExistence type="inferred from homology"/>
<dbReference type="GO" id="GO:0006730">
    <property type="term" value="P:one-carbon metabolic process"/>
    <property type="evidence" value="ECO:0007669"/>
    <property type="project" value="UniProtKB-KW"/>
</dbReference>
<evidence type="ECO:0000256" key="1">
    <source>
        <dbReference type="ARBA" id="ARBA00004903"/>
    </source>
</evidence>
<dbReference type="SUPFAM" id="SSF53597">
    <property type="entry name" value="Dihydrofolate reductase-like"/>
    <property type="match status" value="1"/>
</dbReference>
<feature type="compositionally biased region" description="Polar residues" evidence="9">
    <location>
        <begin position="1"/>
        <end position="11"/>
    </location>
</feature>
<dbReference type="PANTHER" id="PTHR48069">
    <property type="entry name" value="DIHYDROFOLATE REDUCTASE"/>
    <property type="match status" value="1"/>
</dbReference>
<keyword evidence="5 8" id="KW-0521">NADP</keyword>
<dbReference type="KEGG" id="bmei:Spa11_43330"/>
<keyword evidence="12" id="KW-1185">Reference proteome</keyword>
<dbReference type="PRINTS" id="PR00070">
    <property type="entry name" value="DHFR"/>
</dbReference>
<dbReference type="AlphaFoldDB" id="A0A518KE95"/>
<evidence type="ECO:0000256" key="9">
    <source>
        <dbReference type="SAM" id="MobiDB-lite"/>
    </source>
</evidence>
<dbReference type="PANTHER" id="PTHR48069:SF3">
    <property type="entry name" value="DIHYDROFOLATE REDUCTASE"/>
    <property type="match status" value="1"/>
</dbReference>
<comment type="function">
    <text evidence="7 8">Key enzyme in folate metabolism. Catalyzes an essential reaction for de novo glycine and purine synthesis, and for DNA precursor synthesis.</text>
</comment>
<evidence type="ECO:0000256" key="8">
    <source>
        <dbReference type="PIRNR" id="PIRNR000194"/>
    </source>
</evidence>
<evidence type="ECO:0000256" key="2">
    <source>
        <dbReference type="ARBA" id="ARBA00009539"/>
    </source>
</evidence>
<dbReference type="EMBL" id="CP036349">
    <property type="protein sequence ID" value="QDV76108.1"/>
    <property type="molecule type" value="Genomic_DNA"/>
</dbReference>
<dbReference type="GO" id="GO:0070401">
    <property type="term" value="F:NADP+ binding"/>
    <property type="evidence" value="ECO:0007669"/>
    <property type="project" value="UniProtKB-ARBA"/>
</dbReference>
<dbReference type="InterPro" id="IPR024072">
    <property type="entry name" value="DHFR-like_dom_sf"/>
</dbReference>
<dbReference type="GO" id="GO:0004146">
    <property type="term" value="F:dihydrofolate reductase activity"/>
    <property type="evidence" value="ECO:0007669"/>
    <property type="project" value="UniProtKB-EC"/>
</dbReference>
<dbReference type="InterPro" id="IPR012259">
    <property type="entry name" value="DHFR"/>
</dbReference>
<dbReference type="FunFam" id="3.40.430.10:FF:000001">
    <property type="entry name" value="Dihydrofolate reductase"/>
    <property type="match status" value="1"/>
</dbReference>
<evidence type="ECO:0000313" key="12">
    <source>
        <dbReference type="Proteomes" id="UP000316426"/>
    </source>
</evidence>
<keyword evidence="4 8" id="KW-0554">One-carbon metabolism</keyword>
<comment type="catalytic activity">
    <reaction evidence="8">
        <text>(6S)-5,6,7,8-tetrahydrofolate + NADP(+) = 7,8-dihydrofolate + NADPH + H(+)</text>
        <dbReference type="Rhea" id="RHEA:15009"/>
        <dbReference type="ChEBI" id="CHEBI:15378"/>
        <dbReference type="ChEBI" id="CHEBI:57451"/>
        <dbReference type="ChEBI" id="CHEBI:57453"/>
        <dbReference type="ChEBI" id="CHEBI:57783"/>
        <dbReference type="ChEBI" id="CHEBI:58349"/>
        <dbReference type="EC" id="1.5.1.3"/>
    </reaction>
</comment>
<organism evidence="11 12">
    <name type="scientific">Botrimarina mediterranea</name>
    <dbReference type="NCBI Taxonomy" id="2528022"/>
    <lineage>
        <taxon>Bacteria</taxon>
        <taxon>Pseudomonadati</taxon>
        <taxon>Planctomycetota</taxon>
        <taxon>Planctomycetia</taxon>
        <taxon>Pirellulales</taxon>
        <taxon>Lacipirellulaceae</taxon>
        <taxon>Botrimarina</taxon>
    </lineage>
</organism>